<keyword evidence="1" id="KW-0472">Membrane</keyword>
<sequence>MQMSSSFTVHVLSLWHVFMQRQRWRPYQERQISWDARVKVEEAPEYERGHVHEDQSRWKIPANLMEAAKHPPRQDKHEKSLKSLLCYLVGPLLLVVAVVVAIVVAFSVLKSPSGESTLAPNTDVNDGGVFVEQYNPDLVEVPSLPPRRRSAAVWTMNPREDRLLPTSNQDPLSITTDYMLITPSVLHFDAAVSETIATRFPSAPKRRRNVCLRASSKLAFGSPEVNTRLSEAHQNCDVLIHCCNFVRTDPSVEDWIITGGEPTAGELPMARNGDPLKNIILGVHVGDDAAFERLLFNWSGELTKFLAGIIHTAQMGRFSGVRLWVPLQGNATSGFGDRLIGLARTVARKLRGVNCTFGFFLPKDILLGHLGITTAELTKALDAPHSLLVYPQFPAFGTATASTPGARSTAEEVLAHASVETGAMQNSKSICYLPPPPVAMHAHLAESCDPSKPPVVSRLTYLNIPMLNDVCRTLRLDDSWTSSAHKYHTFACKGSLAVLYETPQQTQQFCDDFFAAAPLSTCLASFVDLEGLPGGCHEIYSGLGEPATKIKL</sequence>
<accession>A0A9J6FZR9</accession>
<evidence type="ECO:0000256" key="1">
    <source>
        <dbReference type="SAM" id="Phobius"/>
    </source>
</evidence>
<dbReference type="AlphaFoldDB" id="A0A9J6FZR9"/>
<proteinExistence type="predicted"/>
<dbReference type="EMBL" id="JABSTR010000004">
    <property type="protein sequence ID" value="KAH9367928.1"/>
    <property type="molecule type" value="Genomic_DNA"/>
</dbReference>
<keyword evidence="3" id="KW-1185">Reference proteome</keyword>
<feature type="transmembrane region" description="Helical" evidence="1">
    <location>
        <begin position="84"/>
        <end position="109"/>
    </location>
</feature>
<dbReference type="Proteomes" id="UP000821853">
    <property type="component" value="Chromosome 2"/>
</dbReference>
<evidence type="ECO:0000313" key="3">
    <source>
        <dbReference type="Proteomes" id="UP000821853"/>
    </source>
</evidence>
<keyword evidence="1" id="KW-0812">Transmembrane</keyword>
<protein>
    <submittedName>
        <fullName evidence="2">Uncharacterized protein</fullName>
    </submittedName>
</protein>
<evidence type="ECO:0000313" key="2">
    <source>
        <dbReference type="EMBL" id="KAH9367928.1"/>
    </source>
</evidence>
<keyword evidence="1" id="KW-1133">Transmembrane helix</keyword>
<reference evidence="2 3" key="1">
    <citation type="journal article" date="2020" name="Cell">
        <title>Large-Scale Comparative Analyses of Tick Genomes Elucidate Their Genetic Diversity and Vector Capacities.</title>
        <authorList>
            <consortium name="Tick Genome and Microbiome Consortium (TIGMIC)"/>
            <person name="Jia N."/>
            <person name="Wang J."/>
            <person name="Shi W."/>
            <person name="Du L."/>
            <person name="Sun Y."/>
            <person name="Zhan W."/>
            <person name="Jiang J.F."/>
            <person name="Wang Q."/>
            <person name="Zhang B."/>
            <person name="Ji P."/>
            <person name="Bell-Sakyi L."/>
            <person name="Cui X.M."/>
            <person name="Yuan T.T."/>
            <person name="Jiang B.G."/>
            <person name="Yang W.F."/>
            <person name="Lam T.T."/>
            <person name="Chang Q.C."/>
            <person name="Ding S.J."/>
            <person name="Wang X.J."/>
            <person name="Zhu J.G."/>
            <person name="Ruan X.D."/>
            <person name="Zhao L."/>
            <person name="Wei J.T."/>
            <person name="Ye R.Z."/>
            <person name="Que T.C."/>
            <person name="Du C.H."/>
            <person name="Zhou Y.H."/>
            <person name="Cheng J.X."/>
            <person name="Dai P.F."/>
            <person name="Guo W.B."/>
            <person name="Han X.H."/>
            <person name="Huang E.J."/>
            <person name="Li L.F."/>
            <person name="Wei W."/>
            <person name="Gao Y.C."/>
            <person name="Liu J.Z."/>
            <person name="Shao H.Z."/>
            <person name="Wang X."/>
            <person name="Wang C.C."/>
            <person name="Yang T.C."/>
            <person name="Huo Q.B."/>
            <person name="Li W."/>
            <person name="Chen H.Y."/>
            <person name="Chen S.E."/>
            <person name="Zhou L.G."/>
            <person name="Ni X.B."/>
            <person name="Tian J.H."/>
            <person name="Sheng Y."/>
            <person name="Liu T."/>
            <person name="Pan Y.S."/>
            <person name="Xia L.Y."/>
            <person name="Li J."/>
            <person name="Zhao F."/>
            <person name="Cao W.C."/>
        </authorList>
    </citation>
    <scope>NUCLEOTIDE SEQUENCE [LARGE SCALE GENOMIC DNA]</scope>
    <source>
        <strain evidence="2">HaeL-2018</strain>
    </source>
</reference>
<dbReference type="VEuPathDB" id="VectorBase:HLOH_040532"/>
<name>A0A9J6FZR9_HAELO</name>
<gene>
    <name evidence="2" type="ORF">HPB48_008352</name>
</gene>
<organism evidence="2 3">
    <name type="scientific">Haemaphysalis longicornis</name>
    <name type="common">Bush tick</name>
    <dbReference type="NCBI Taxonomy" id="44386"/>
    <lineage>
        <taxon>Eukaryota</taxon>
        <taxon>Metazoa</taxon>
        <taxon>Ecdysozoa</taxon>
        <taxon>Arthropoda</taxon>
        <taxon>Chelicerata</taxon>
        <taxon>Arachnida</taxon>
        <taxon>Acari</taxon>
        <taxon>Parasitiformes</taxon>
        <taxon>Ixodida</taxon>
        <taxon>Ixodoidea</taxon>
        <taxon>Ixodidae</taxon>
        <taxon>Haemaphysalinae</taxon>
        <taxon>Haemaphysalis</taxon>
    </lineage>
</organism>
<comment type="caution">
    <text evidence="2">The sequence shown here is derived from an EMBL/GenBank/DDBJ whole genome shotgun (WGS) entry which is preliminary data.</text>
</comment>